<dbReference type="EMBL" id="KZ997631">
    <property type="protein sequence ID" value="RKO87161.1"/>
    <property type="molecule type" value="Genomic_DNA"/>
</dbReference>
<keyword evidence="2" id="KW-1185">Reference proteome</keyword>
<proteinExistence type="predicted"/>
<reference evidence="2" key="1">
    <citation type="journal article" date="2018" name="Nat. Microbiol.">
        <title>Leveraging single-cell genomics to expand the fungal tree of life.</title>
        <authorList>
            <person name="Ahrendt S.R."/>
            <person name="Quandt C.A."/>
            <person name="Ciobanu D."/>
            <person name="Clum A."/>
            <person name="Salamov A."/>
            <person name="Andreopoulos B."/>
            <person name="Cheng J.F."/>
            <person name="Woyke T."/>
            <person name="Pelin A."/>
            <person name="Henrissat B."/>
            <person name="Reynolds N.K."/>
            <person name="Benny G.L."/>
            <person name="Smith M.E."/>
            <person name="James T.Y."/>
            <person name="Grigoriev I.V."/>
        </authorList>
    </citation>
    <scope>NUCLEOTIDE SEQUENCE [LARGE SCALE GENOMIC DNA]</scope>
</reference>
<sequence length="407" mass="44686">MAVYMEPGHVEAAAPLSLTKSTTLVSTGRHSCKQITQASSSLKETSTSDQSKLPAVVLCKSKHKCRPRTKEADYVANLEKVWPVLPAPASAVQSQPTAIVEAPEAKPKQRQGRKREFAIHKVNNTHVPEEARDRGCPEAVLIEGAAPRAWERSTVYTAGQRQGYWASTKLKGHEDIHNNAIQASESRTIGNKEGISPGVEKLTRRLLCGSILIIMMGVMVGNAKGLLETFLKTVLTNTDTKVRPSDAMDIRSLGLRYIVGNPYKLRYSVWRLMELVCCLCVGSSFAIDPFPHSPTWHPIQIRLHLSNFDKNSLPTEVALMPVDGDLLVYSPSFILFGFFTKTCQLRRIRAADQASEGLDFVREEHLNKDSPEILAVEGLPCGAPVLMAAMMEASGVELQAPTFNSPS</sequence>
<evidence type="ECO:0000313" key="2">
    <source>
        <dbReference type="Proteomes" id="UP000269721"/>
    </source>
</evidence>
<protein>
    <submittedName>
        <fullName evidence="1">Uncharacterized protein</fullName>
    </submittedName>
</protein>
<dbReference type="AlphaFoldDB" id="A0A4P9W490"/>
<accession>A0A4P9W490</accession>
<dbReference type="Proteomes" id="UP000269721">
    <property type="component" value="Unassembled WGS sequence"/>
</dbReference>
<gene>
    <name evidence="1" type="ORF">BDK51DRAFT_52316</name>
</gene>
<name>A0A4P9W490_9FUNG</name>
<organism evidence="1 2">
    <name type="scientific">Blyttiomyces helicus</name>
    <dbReference type="NCBI Taxonomy" id="388810"/>
    <lineage>
        <taxon>Eukaryota</taxon>
        <taxon>Fungi</taxon>
        <taxon>Fungi incertae sedis</taxon>
        <taxon>Chytridiomycota</taxon>
        <taxon>Chytridiomycota incertae sedis</taxon>
        <taxon>Chytridiomycetes</taxon>
        <taxon>Chytridiomycetes incertae sedis</taxon>
        <taxon>Blyttiomyces</taxon>
    </lineage>
</organism>
<evidence type="ECO:0000313" key="1">
    <source>
        <dbReference type="EMBL" id="RKO87161.1"/>
    </source>
</evidence>